<feature type="region of interest" description="Disordered" evidence="2">
    <location>
        <begin position="580"/>
        <end position="1201"/>
    </location>
</feature>
<feature type="compositionally biased region" description="Gly residues" evidence="2">
    <location>
        <begin position="1002"/>
        <end position="1015"/>
    </location>
</feature>
<evidence type="ECO:0000256" key="1">
    <source>
        <dbReference type="SAM" id="Coils"/>
    </source>
</evidence>
<feature type="compositionally biased region" description="Basic and acidic residues" evidence="2">
    <location>
        <begin position="978"/>
        <end position="993"/>
    </location>
</feature>
<name>A0A0G4FSA4_9ALVE</name>
<feature type="compositionally biased region" description="Acidic residues" evidence="2">
    <location>
        <begin position="754"/>
        <end position="765"/>
    </location>
</feature>
<evidence type="ECO:0000256" key="2">
    <source>
        <dbReference type="SAM" id="MobiDB-lite"/>
    </source>
</evidence>
<accession>A0A0G4FSA4</accession>
<keyword evidence="1" id="KW-0175">Coiled coil</keyword>
<protein>
    <submittedName>
        <fullName evidence="3">Uncharacterized protein</fullName>
    </submittedName>
</protein>
<feature type="compositionally biased region" description="Basic and acidic residues" evidence="2">
    <location>
        <begin position="827"/>
        <end position="848"/>
    </location>
</feature>
<feature type="compositionally biased region" description="Gly residues" evidence="2">
    <location>
        <begin position="1157"/>
        <end position="1167"/>
    </location>
</feature>
<dbReference type="EMBL" id="CDMZ01000595">
    <property type="protein sequence ID" value="CEM17580.1"/>
    <property type="molecule type" value="Genomic_DNA"/>
</dbReference>
<feature type="compositionally biased region" description="Acidic residues" evidence="2">
    <location>
        <begin position="784"/>
        <end position="801"/>
    </location>
</feature>
<gene>
    <name evidence="3" type="ORF">Cvel_3691</name>
</gene>
<feature type="compositionally biased region" description="Basic and acidic residues" evidence="2">
    <location>
        <begin position="706"/>
        <end position="729"/>
    </location>
</feature>
<feature type="compositionally biased region" description="Polar residues" evidence="2">
    <location>
        <begin position="624"/>
        <end position="634"/>
    </location>
</feature>
<feature type="coiled-coil region" evidence="1">
    <location>
        <begin position="262"/>
        <end position="341"/>
    </location>
</feature>
<reference evidence="3" key="1">
    <citation type="submission" date="2014-11" db="EMBL/GenBank/DDBJ databases">
        <authorList>
            <person name="Otto D Thomas"/>
            <person name="Naeem Raeece"/>
        </authorList>
    </citation>
    <scope>NUCLEOTIDE SEQUENCE</scope>
</reference>
<feature type="compositionally biased region" description="Polar residues" evidence="2">
    <location>
        <begin position="405"/>
        <end position="417"/>
    </location>
</feature>
<feature type="compositionally biased region" description="Gly residues" evidence="2">
    <location>
        <begin position="1187"/>
        <end position="1201"/>
    </location>
</feature>
<feature type="compositionally biased region" description="Gly residues" evidence="2">
    <location>
        <begin position="1088"/>
        <end position="1111"/>
    </location>
</feature>
<feature type="compositionally biased region" description="Basic and acidic residues" evidence="2">
    <location>
        <begin position="943"/>
        <end position="958"/>
    </location>
</feature>
<dbReference type="AlphaFoldDB" id="A0A0G4FSA4"/>
<feature type="compositionally biased region" description="Low complexity" evidence="2">
    <location>
        <begin position="812"/>
        <end position="825"/>
    </location>
</feature>
<feature type="compositionally biased region" description="Basic and acidic residues" evidence="2">
    <location>
        <begin position="605"/>
        <end position="622"/>
    </location>
</feature>
<sequence>MSDGGAAEGTAPASPEPVDPNRAPANRPSLVKKWAVEAGPPPLPKRRPGPSFHFNKDAREKRFSLVAPEGVRELLPYEPARMAQRALREVSHFLEKHEDSPESAQEMTGENDAIKDHLKRLSSALDGLLDFQVASQQARHSHVVHTGSRRDGEGRGRRRHSTGAVRKDSPESAQEMTGENDAIKDHLKRLSSALDGLLDFQVASQQARHSHVVHTGSRRDGEGRGRRRHSTGAVRKAYTRIPPERDYSDDLILCDRLLENYKKEVERDIWNLERQNRTMTLDNKRTGAALDRWARAQSTHAMLANELHQLQLQLTLYERKRQELRLQLKEDKGRLKEFSEQEAQNTVRLKKLRLILEERGLDPDQEIAQFRTEPRDSYAHGNGFGSVAWQIKGTGAGPVAEDGSCSRSRSRSQNVSGRCQPGEGAVSDGEAETKGRDKRNRNTQLKVALQRHIAVLQNTLARVKKKAQDGEREHQVSVDCLNSQLDTLRKQVRRAEKSSDASLGACATVFESLPTAIKTKLAVHYLPDSPNASEFRKKRLGSLLVERQAAVCSTHTHGPAHVTLKPSPSRTARLYHLEQGTKGFADPPPQRMPNDAPHATSSHSPDARRKEETGDDFREEQPVNKASPNPSTISRPAGLAAKQRAQQKAKSQKGKEKKPDQSMSMASELRSVLVDHMKSIQSPADTQSGSTSPLPSLPGGGGQQEQTRKDKEAERAREEEEEQIRRQKEEEEMDMLEEEEEEKEDILDEKQREGEEEQQGEEEAADAAGAVSDPRQTYGQSEWEALDDGEDLEEEEEQENEETIKEKHRPRASISPPSSEAASSIQVRDHTGNDRIDTAPEGAEERGNAADPSASSSNYPVKQGSSGVLGGSVQGSQTGQVPVRQLKVGGSGSSNSIASILAKVREQQEAEGEEGGAKEDDMTSGWKPVDHGFSPSGALGRDATARRLSEEKAEKDIPQPDLLQETDNEAHANSLSALRKEQTEAEKGPRHQSESPLNPGMGSLGSAGVRGGGGVSADYVPSFAPEISSQPEGRMKRAQPSTAAKLLLESGGGHERDVTPPAAGAGADTHPAGARQAAASSPFSNSPGGPGSPVGGAVGAGGDGGGGGGGGRRGRRADAGGLDGPKEEEDALLDAALGRNQVEASPSSGVPAWLQEGGLGGAVGGVGDTAAGGEQPRKGRRPREGDGGAGNDGLGGFLDAF</sequence>
<proteinExistence type="predicted"/>
<feature type="compositionally biased region" description="Acidic residues" evidence="2">
    <location>
        <begin position="730"/>
        <end position="747"/>
    </location>
</feature>
<feature type="region of interest" description="Disordered" evidence="2">
    <location>
        <begin position="1"/>
        <end position="56"/>
    </location>
</feature>
<feature type="region of interest" description="Disordered" evidence="2">
    <location>
        <begin position="136"/>
        <end position="180"/>
    </location>
</feature>
<dbReference type="VEuPathDB" id="CryptoDB:Cvel_3691"/>
<organism evidence="3">
    <name type="scientific">Chromera velia CCMP2878</name>
    <dbReference type="NCBI Taxonomy" id="1169474"/>
    <lineage>
        <taxon>Eukaryota</taxon>
        <taxon>Sar</taxon>
        <taxon>Alveolata</taxon>
        <taxon>Colpodellida</taxon>
        <taxon>Chromeraceae</taxon>
        <taxon>Chromera</taxon>
    </lineage>
</organism>
<evidence type="ECO:0000313" key="3">
    <source>
        <dbReference type="EMBL" id="CEM17580.1"/>
    </source>
</evidence>
<feature type="region of interest" description="Disordered" evidence="2">
    <location>
        <begin position="396"/>
        <end position="440"/>
    </location>
</feature>
<feature type="region of interest" description="Disordered" evidence="2">
    <location>
        <begin position="208"/>
        <end position="232"/>
    </location>
</feature>
<feature type="coiled-coil region" evidence="1">
    <location>
        <begin position="446"/>
        <end position="498"/>
    </location>
</feature>